<dbReference type="InterPro" id="IPR003488">
    <property type="entry name" value="DprA"/>
</dbReference>
<proteinExistence type="inferred from homology"/>
<dbReference type="SUPFAM" id="SSF102405">
    <property type="entry name" value="MCP/YpsA-like"/>
    <property type="match status" value="1"/>
</dbReference>
<dbReference type="EMBL" id="JACIDS010000005">
    <property type="protein sequence ID" value="MBB3933285.1"/>
    <property type="molecule type" value="Genomic_DNA"/>
</dbReference>
<dbReference type="Proteomes" id="UP000553963">
    <property type="component" value="Unassembled WGS sequence"/>
</dbReference>
<dbReference type="InterPro" id="IPR057666">
    <property type="entry name" value="DrpA_SLOG"/>
</dbReference>
<feature type="domain" description="DprA winged helix" evidence="4">
    <location>
        <begin position="318"/>
        <end position="374"/>
    </location>
</feature>
<dbReference type="PANTHER" id="PTHR43022">
    <property type="entry name" value="PROTEIN SMF"/>
    <property type="match status" value="1"/>
</dbReference>
<evidence type="ECO:0000259" key="4">
    <source>
        <dbReference type="Pfam" id="PF17782"/>
    </source>
</evidence>
<keyword evidence="6" id="KW-1185">Reference proteome</keyword>
<evidence type="ECO:0000256" key="2">
    <source>
        <dbReference type="SAM" id="MobiDB-lite"/>
    </source>
</evidence>
<dbReference type="Pfam" id="PF02481">
    <property type="entry name" value="DNA_processg_A"/>
    <property type="match status" value="1"/>
</dbReference>
<dbReference type="PANTHER" id="PTHR43022:SF1">
    <property type="entry name" value="PROTEIN SMF"/>
    <property type="match status" value="1"/>
</dbReference>
<dbReference type="RefSeq" id="WP_183400917.1">
    <property type="nucleotide sequence ID" value="NZ_JACIDS010000005.1"/>
</dbReference>
<accession>A0A840AXS5</accession>
<feature type="region of interest" description="Disordered" evidence="2">
    <location>
        <begin position="302"/>
        <end position="324"/>
    </location>
</feature>
<name>A0A840AXS5_9HYPH</name>
<evidence type="ECO:0000259" key="3">
    <source>
        <dbReference type="Pfam" id="PF02481"/>
    </source>
</evidence>
<feature type="compositionally biased region" description="Basic and acidic residues" evidence="2">
    <location>
        <begin position="315"/>
        <end position="324"/>
    </location>
</feature>
<dbReference type="Gene3D" id="1.10.10.10">
    <property type="entry name" value="Winged helix-like DNA-binding domain superfamily/Winged helix DNA-binding domain"/>
    <property type="match status" value="1"/>
</dbReference>
<comment type="similarity">
    <text evidence="1">Belongs to the DprA/Smf family.</text>
</comment>
<dbReference type="InterPro" id="IPR036388">
    <property type="entry name" value="WH-like_DNA-bd_sf"/>
</dbReference>
<evidence type="ECO:0000313" key="6">
    <source>
        <dbReference type="Proteomes" id="UP000553963"/>
    </source>
</evidence>
<dbReference type="Pfam" id="PF17782">
    <property type="entry name" value="WHD_DprA"/>
    <property type="match status" value="1"/>
</dbReference>
<evidence type="ECO:0000313" key="5">
    <source>
        <dbReference type="EMBL" id="MBB3933285.1"/>
    </source>
</evidence>
<feature type="domain" description="Smf/DprA SLOG" evidence="3">
    <location>
        <begin position="85"/>
        <end position="293"/>
    </location>
</feature>
<dbReference type="NCBIfam" id="TIGR00732">
    <property type="entry name" value="dprA"/>
    <property type="match status" value="1"/>
</dbReference>
<protein>
    <submittedName>
        <fullName evidence="5">DNA processing protein</fullName>
    </submittedName>
</protein>
<gene>
    <name evidence="5" type="ORF">GGR25_004349</name>
</gene>
<reference evidence="5 6" key="1">
    <citation type="submission" date="2020-08" db="EMBL/GenBank/DDBJ databases">
        <title>Genomic Encyclopedia of Type Strains, Phase IV (KMG-IV): sequencing the most valuable type-strain genomes for metagenomic binning, comparative biology and taxonomic classification.</title>
        <authorList>
            <person name="Goeker M."/>
        </authorList>
    </citation>
    <scope>NUCLEOTIDE SEQUENCE [LARGE SCALE GENOMIC DNA]</scope>
    <source>
        <strain evidence="5 6">DSM 25966</strain>
    </source>
</reference>
<organism evidence="5 6">
    <name type="scientific">Kaistia hirudinis</name>
    <dbReference type="NCBI Taxonomy" id="1293440"/>
    <lineage>
        <taxon>Bacteria</taxon>
        <taxon>Pseudomonadati</taxon>
        <taxon>Pseudomonadota</taxon>
        <taxon>Alphaproteobacteria</taxon>
        <taxon>Hyphomicrobiales</taxon>
        <taxon>Kaistiaceae</taxon>
        <taxon>Kaistia</taxon>
    </lineage>
</organism>
<sequence length="381" mass="40279">MNHAVQRSASIRLTDDQRIAWLRLIRSENVGPATFRDLVNHFGSAAASLEALPGLAGRTGRKIRIADAAEAERELVGLARLGARIVAIGEGDYPPWLREIDAPPPLIAVRGTGERLMIQPMVAIVGARNASVAGRKMAQILARDLGREGFVVASGLARGIDAAAHEAALEAGTLAVFAGGLDRLYPPENEALAARIIQQGGAHISEMPLGWEPRARDFPRRNRLVSGVAAGVVVVEAAERSGSLITARLAGQQGRVVFAVPGSPLDPRAAGANRLIKEGAHLVTAVDDIVAMLAPMLGRAFSPPPDWSEPAGETDLDRRPEPGEGDRALLLEALGPVPTVIDDLIRFTGLPASVVQVLLIELDLAGRIERHPGQRVALVDG</sequence>
<dbReference type="InterPro" id="IPR041614">
    <property type="entry name" value="DprA_WH"/>
</dbReference>
<dbReference type="AlphaFoldDB" id="A0A840AXS5"/>
<dbReference type="GO" id="GO:0009294">
    <property type="term" value="P:DNA-mediated transformation"/>
    <property type="evidence" value="ECO:0007669"/>
    <property type="project" value="InterPro"/>
</dbReference>
<dbReference type="Gene3D" id="3.40.50.450">
    <property type="match status" value="1"/>
</dbReference>
<comment type="caution">
    <text evidence="5">The sequence shown here is derived from an EMBL/GenBank/DDBJ whole genome shotgun (WGS) entry which is preliminary data.</text>
</comment>
<dbReference type="Pfam" id="PF21102">
    <property type="entry name" value="DprA_N"/>
    <property type="match status" value="1"/>
</dbReference>
<evidence type="ECO:0000256" key="1">
    <source>
        <dbReference type="ARBA" id="ARBA00006525"/>
    </source>
</evidence>